<dbReference type="InterPro" id="IPR007310">
    <property type="entry name" value="Aerobactin_biosyn_IucA/IucC_N"/>
</dbReference>
<dbReference type="Gene3D" id="1.10.510.40">
    <property type="match status" value="1"/>
</dbReference>
<protein>
    <submittedName>
        <fullName evidence="3">Siderophore synthetase</fullName>
    </submittedName>
</protein>
<dbReference type="InterPro" id="IPR037455">
    <property type="entry name" value="LucA/IucC-like"/>
</dbReference>
<reference evidence="3 4" key="1">
    <citation type="submission" date="2015-07" db="EMBL/GenBank/DDBJ databases">
        <title>Draft genome sequence of a diazotrophic, plant growth-promoting rhizobacterium of the Pseudomonas syringae complex.</title>
        <authorList>
            <person name="Patten C.L."/>
            <person name="Jeong H."/>
        </authorList>
    </citation>
    <scope>NUCLEOTIDE SEQUENCE [LARGE SCALE GENOMIC DNA]</scope>
    <source>
        <strain evidence="3 4">GR12-2</strain>
    </source>
</reference>
<dbReference type="GO" id="GO:0016881">
    <property type="term" value="F:acid-amino acid ligase activity"/>
    <property type="evidence" value="ECO:0007669"/>
    <property type="project" value="UniProtKB-ARBA"/>
</dbReference>
<evidence type="ECO:0000313" key="3">
    <source>
        <dbReference type="EMBL" id="OCR24828.1"/>
    </source>
</evidence>
<feature type="domain" description="Aerobactin siderophore biosynthesis IucA/IucC-like C-terminal" evidence="2">
    <location>
        <begin position="460"/>
        <end position="621"/>
    </location>
</feature>
<dbReference type="AlphaFoldDB" id="A0A1C7Z8P4"/>
<accession>A0A1C7Z8P4</accession>
<dbReference type="PANTHER" id="PTHR34384">
    <property type="entry name" value="L-2,3-DIAMINOPROPANOATE--CITRATE LIGASE"/>
    <property type="match status" value="1"/>
</dbReference>
<dbReference type="InterPro" id="IPR022770">
    <property type="entry name" value="IucA/IucC-like_C"/>
</dbReference>
<name>A0A1C7Z8P4_PSESX</name>
<sequence length="641" mass="72812">MEHALYDQNQQLLARWSEALRSPAFKSHTVTLHSLSTHLNLAIERSLQRLIQSLFRESLLDPRTCVHDQQHGCWLPLADDSGLRFDYLRQGRMNSWDLRGAVTFHEVGKPAVEITFPSQLLTLVRDRLNPVPAEHVIQRLNEELDDSLSNDTLSLGFHRQWTRQLIETVEPQYNGNLLAWLSHGNAVANPTALLEQWGTLGHPWHPNYKTKLGLNVAQVIDFSPEFEARIPILLCALHRQFAHVEAMVGTGDYRGWWQAGFPEAAGQLDDELQRQGLNAADYLPLPVHPWQAAHQLPLTFANEISDHLLVLTKVVAFIALPTMSFRTVLPEARPDAPMVKLPVALSLTSAQRTVSPRAVRMGPRISHLLQTIIDQEPQIRAVLDILPERIGVHFSPPTANDERSRQAAVLYRDNPLSRLQPGELAIPVGSLFTLDAAGQPLLRHWIALAEGRDDAHAMQTFLRKYLAISVQGLLGMYLRYGIAFEAHQQNSFMIMTADSQQDRLLVRDFGDIRIERKVLRARGLDIELHDPNMTLYDDAAHVRHKLLHAVFMCHLGELILLCARYWEAPASTLWNELACQIALCFDTQRPHIEPQRWDTERRALLEEDWPAKSLLRMRLLDSHVDVVGRLKNPLLGCVCDH</sequence>
<feature type="domain" description="Aerobactin siderophore biosynthesis IucA/IucC N-terminal" evidence="1">
    <location>
        <begin position="194"/>
        <end position="432"/>
    </location>
</feature>
<dbReference type="RefSeq" id="WP_065833431.1">
    <property type="nucleotide sequence ID" value="NZ_LGSI01000040.1"/>
</dbReference>
<evidence type="ECO:0000259" key="1">
    <source>
        <dbReference type="Pfam" id="PF04183"/>
    </source>
</evidence>
<comment type="caution">
    <text evidence="3">The sequence shown here is derived from an EMBL/GenBank/DDBJ whole genome shotgun (WGS) entry which is preliminary data.</text>
</comment>
<dbReference type="EMBL" id="LGSI01000040">
    <property type="protein sequence ID" value="OCR24828.1"/>
    <property type="molecule type" value="Genomic_DNA"/>
</dbReference>
<evidence type="ECO:0000259" key="2">
    <source>
        <dbReference type="Pfam" id="PF06276"/>
    </source>
</evidence>
<dbReference type="Pfam" id="PF06276">
    <property type="entry name" value="FhuF"/>
    <property type="match status" value="1"/>
</dbReference>
<proteinExistence type="predicted"/>
<dbReference type="PATRIC" id="fig|317.243.peg.4792"/>
<dbReference type="Proteomes" id="UP000093104">
    <property type="component" value="Unassembled WGS sequence"/>
</dbReference>
<dbReference type="Pfam" id="PF04183">
    <property type="entry name" value="IucA_IucC"/>
    <property type="match status" value="1"/>
</dbReference>
<gene>
    <name evidence="3" type="ORF">AFK24_11940</name>
</gene>
<dbReference type="GO" id="GO:0019290">
    <property type="term" value="P:siderophore biosynthetic process"/>
    <property type="evidence" value="ECO:0007669"/>
    <property type="project" value="InterPro"/>
</dbReference>
<organism evidence="3 4">
    <name type="scientific">Pseudomonas syringae</name>
    <dbReference type="NCBI Taxonomy" id="317"/>
    <lineage>
        <taxon>Bacteria</taxon>
        <taxon>Pseudomonadati</taxon>
        <taxon>Pseudomonadota</taxon>
        <taxon>Gammaproteobacteria</taxon>
        <taxon>Pseudomonadales</taxon>
        <taxon>Pseudomonadaceae</taxon>
        <taxon>Pseudomonas</taxon>
    </lineage>
</organism>
<evidence type="ECO:0000313" key="4">
    <source>
        <dbReference type="Proteomes" id="UP000093104"/>
    </source>
</evidence>